<evidence type="ECO:0000259" key="8">
    <source>
        <dbReference type="Pfam" id="PF14478"/>
    </source>
</evidence>
<reference evidence="9 10" key="1">
    <citation type="submission" date="2019-09" db="EMBL/GenBank/DDBJ databases">
        <title>Bird 10,000 Genomes (B10K) Project - Family phase.</title>
        <authorList>
            <person name="Zhang G."/>
        </authorList>
    </citation>
    <scope>NUCLEOTIDE SEQUENCE [LARGE SCALE GENOMIC DNA]</scope>
    <source>
        <strain evidence="9">B10K-DU-002-35</strain>
        <tissue evidence="9">Muscle</tissue>
    </source>
</reference>
<comment type="similarity">
    <text evidence="2">Belongs to the eukaryotic cobalamin transport proteins family.</text>
</comment>
<dbReference type="Gene3D" id="2.170.130.30">
    <property type="match status" value="1"/>
</dbReference>
<evidence type="ECO:0000256" key="4">
    <source>
        <dbReference type="ARBA" id="ARBA00022525"/>
    </source>
</evidence>
<evidence type="ECO:0000256" key="2">
    <source>
        <dbReference type="ARBA" id="ARBA00006449"/>
    </source>
</evidence>
<organism evidence="9 10">
    <name type="scientific">Rhinopomastus cyanomelas</name>
    <name type="common">Common scimitarbill</name>
    <dbReference type="NCBI Taxonomy" id="113115"/>
    <lineage>
        <taxon>Eukaryota</taxon>
        <taxon>Metazoa</taxon>
        <taxon>Chordata</taxon>
        <taxon>Craniata</taxon>
        <taxon>Vertebrata</taxon>
        <taxon>Euteleostomi</taxon>
        <taxon>Archelosauria</taxon>
        <taxon>Archosauria</taxon>
        <taxon>Dinosauria</taxon>
        <taxon>Saurischia</taxon>
        <taxon>Theropoda</taxon>
        <taxon>Coelurosauria</taxon>
        <taxon>Aves</taxon>
        <taxon>Neognathae</taxon>
        <taxon>Neoaves</taxon>
        <taxon>Telluraves</taxon>
        <taxon>Coraciimorphae</taxon>
        <taxon>Bucerotiformes</taxon>
        <taxon>Rhinopomastidae</taxon>
        <taxon>Rhinopomastus</taxon>
    </lineage>
</organism>
<feature type="domain" description="Transcobalamin-like C-terminal" evidence="8">
    <location>
        <begin position="120"/>
        <end position="192"/>
    </location>
</feature>
<keyword evidence="5" id="KW-0732">Signal</keyword>
<name>A0A7L1N5H1_RHICY</name>
<evidence type="ECO:0000313" key="9">
    <source>
        <dbReference type="EMBL" id="NXN95060.1"/>
    </source>
</evidence>
<dbReference type="Pfam" id="PF14478">
    <property type="entry name" value="DUF4430"/>
    <property type="match status" value="1"/>
</dbReference>
<evidence type="ECO:0000256" key="6">
    <source>
        <dbReference type="ARBA" id="ARBA00023285"/>
    </source>
</evidence>
<dbReference type="AlphaFoldDB" id="A0A7L1N5H1"/>
<keyword evidence="3" id="KW-0813">Transport</keyword>
<comment type="subcellular location">
    <subcellularLocation>
        <location evidence="1">Secreted</location>
    </subcellularLocation>
</comment>
<dbReference type="InterPro" id="IPR051588">
    <property type="entry name" value="Cobalamin_Transport"/>
</dbReference>
<evidence type="ECO:0000256" key="5">
    <source>
        <dbReference type="ARBA" id="ARBA00022729"/>
    </source>
</evidence>
<feature type="non-terminal residue" evidence="9">
    <location>
        <position position="198"/>
    </location>
</feature>
<sequence length="198" mass="21984">KNNGLIGNIYDMGLVLQALEVSGKFYAPQDWDCKEAFAVVSGHDYHQPTAIAQLLPALVDRPYMTAGDVKCPDTTTSSARTPNLQPTPQLGTLIKVHYNVTNRLQGQPFSVRIDVEVPEGSTVLEVMEEARRREPETFSFKTEPTSWGAMVVSIHGVAANTNDRTYWQFLNNGVPIPEGVATYRPHNEDNIEALFSTY</sequence>
<dbReference type="GO" id="GO:0031419">
    <property type="term" value="F:cobalamin binding"/>
    <property type="evidence" value="ECO:0007669"/>
    <property type="project" value="InterPro"/>
</dbReference>
<evidence type="ECO:0000256" key="1">
    <source>
        <dbReference type="ARBA" id="ARBA00004613"/>
    </source>
</evidence>
<dbReference type="Proteomes" id="UP000565785">
    <property type="component" value="Unassembled WGS sequence"/>
</dbReference>
<feature type="binding site" evidence="7">
    <location>
        <position position="198"/>
    </location>
    <ligand>
        <name>cyanocob(III)alamin</name>
        <dbReference type="ChEBI" id="CHEBI:17439"/>
    </ligand>
</feature>
<dbReference type="GO" id="GO:0005615">
    <property type="term" value="C:extracellular space"/>
    <property type="evidence" value="ECO:0007669"/>
    <property type="project" value="TreeGrafter"/>
</dbReference>
<feature type="binding site" evidence="7">
    <location>
        <position position="53"/>
    </location>
    <ligand>
        <name>cyanocob(III)alamin</name>
        <dbReference type="ChEBI" id="CHEBI:17439"/>
    </ligand>
</feature>
<feature type="binding site" evidence="7">
    <location>
        <position position="8"/>
    </location>
    <ligand>
        <name>cyanocob(III)alamin</name>
        <dbReference type="ChEBI" id="CHEBI:17439"/>
    </ligand>
</feature>
<proteinExistence type="inferred from homology"/>
<dbReference type="PANTHER" id="PTHR10559:SF15">
    <property type="entry name" value="COBALAMIN BINDING INTRINSIC FACTOR"/>
    <property type="match status" value="1"/>
</dbReference>
<dbReference type="InterPro" id="IPR002157">
    <property type="entry name" value="Cbl-bd_prot"/>
</dbReference>
<dbReference type="PANTHER" id="PTHR10559">
    <property type="entry name" value="TRANSCOBALAMIN-1/GASTRIC INTRINSIC FACTOR"/>
    <property type="match status" value="1"/>
</dbReference>
<evidence type="ECO:0000313" key="10">
    <source>
        <dbReference type="Proteomes" id="UP000565785"/>
    </source>
</evidence>
<dbReference type="GO" id="GO:0006824">
    <property type="term" value="P:cobalt ion transport"/>
    <property type="evidence" value="ECO:0007669"/>
    <property type="project" value="UniProtKB-KW"/>
</dbReference>
<keyword evidence="3" id="KW-0406">Ion transport</keyword>
<dbReference type="GO" id="GO:0015889">
    <property type="term" value="P:cobalamin transport"/>
    <property type="evidence" value="ECO:0007669"/>
    <property type="project" value="InterPro"/>
</dbReference>
<dbReference type="Gene3D" id="1.50.10.20">
    <property type="match status" value="1"/>
</dbReference>
<evidence type="ECO:0000256" key="3">
    <source>
        <dbReference type="ARBA" id="ARBA00022426"/>
    </source>
</evidence>
<dbReference type="InterPro" id="IPR027954">
    <property type="entry name" value="Transcobalamin-like_C"/>
</dbReference>
<evidence type="ECO:0000256" key="7">
    <source>
        <dbReference type="PIRSR" id="PIRSR602157-1"/>
    </source>
</evidence>
<comment type="caution">
    <text evidence="9">The sequence shown here is derived from an EMBL/GenBank/DDBJ whole genome shotgun (WGS) entry which is preliminary data.</text>
</comment>
<keyword evidence="6 7" id="KW-0170">Cobalt</keyword>
<dbReference type="Pfam" id="PF01122">
    <property type="entry name" value="Cobalamin_bind"/>
    <property type="match status" value="1"/>
</dbReference>
<keyword evidence="4" id="KW-0964">Secreted</keyword>
<keyword evidence="10" id="KW-1185">Reference proteome</keyword>
<gene>
    <name evidence="9" type="primary">Gif</name>
    <name evidence="9" type="ORF">RHICYA_R11589</name>
</gene>
<feature type="non-terminal residue" evidence="9">
    <location>
        <position position="1"/>
    </location>
</feature>
<dbReference type="EMBL" id="VXBP01003141">
    <property type="protein sequence ID" value="NXN95060.1"/>
    <property type="molecule type" value="Genomic_DNA"/>
</dbReference>
<keyword evidence="3" id="KW-0171">Cobalt transport</keyword>
<dbReference type="OrthoDB" id="6343110at2759"/>
<protein>
    <submittedName>
        <fullName evidence="9">IF factor</fullName>
    </submittedName>
</protein>
<accession>A0A7L1N5H1</accession>